<dbReference type="InterPro" id="IPR012337">
    <property type="entry name" value="RNaseH-like_sf"/>
</dbReference>
<evidence type="ECO:0000313" key="3">
    <source>
        <dbReference type="EMBL" id="MBK7421680.1"/>
    </source>
</evidence>
<reference evidence="3" key="1">
    <citation type="submission" date="2020-10" db="EMBL/GenBank/DDBJ databases">
        <title>Connecting structure to function with the recovery of over 1000 high-quality activated sludge metagenome-assembled genomes encoding full-length rRNA genes using long-read sequencing.</title>
        <authorList>
            <person name="Singleton C.M."/>
            <person name="Petriglieri F."/>
            <person name="Kristensen J.M."/>
            <person name="Kirkegaard R.H."/>
            <person name="Michaelsen T.Y."/>
            <person name="Andersen M.H."/>
            <person name="Karst S.M."/>
            <person name="Dueholm M.S."/>
            <person name="Nielsen P.H."/>
            <person name="Albertsen M."/>
        </authorList>
    </citation>
    <scope>NUCLEOTIDE SEQUENCE</scope>
    <source>
        <strain evidence="3">EsbW_18-Q3-R4-48_MAXAC.044</strain>
    </source>
</reference>
<accession>A0A9D7FAX8</accession>
<comment type="caution">
    <text evidence="3">The sequence shown here is derived from an EMBL/GenBank/DDBJ whole genome shotgun (WGS) entry which is preliminary data.</text>
</comment>
<dbReference type="AlphaFoldDB" id="A0A9D7FAX8"/>
<evidence type="ECO:0000259" key="2">
    <source>
        <dbReference type="Pfam" id="PF13546"/>
    </source>
</evidence>
<proteinExistence type="predicted"/>
<organism evidence="3 4">
    <name type="scientific">Candidatus Propionivibrio dominans</name>
    <dbReference type="NCBI Taxonomy" id="2954373"/>
    <lineage>
        <taxon>Bacteria</taxon>
        <taxon>Pseudomonadati</taxon>
        <taxon>Pseudomonadota</taxon>
        <taxon>Betaproteobacteria</taxon>
        <taxon>Rhodocyclales</taxon>
        <taxon>Rhodocyclaceae</taxon>
        <taxon>Propionivibrio</taxon>
    </lineage>
</organism>
<dbReference type="InterPro" id="IPR038721">
    <property type="entry name" value="IS701-like_DDE_dom"/>
</dbReference>
<protein>
    <submittedName>
        <fullName evidence="3">IS701 family transposase</fullName>
    </submittedName>
</protein>
<dbReference type="Proteomes" id="UP000886602">
    <property type="component" value="Unassembled WGS sequence"/>
</dbReference>
<evidence type="ECO:0000313" key="4">
    <source>
        <dbReference type="Proteomes" id="UP000886602"/>
    </source>
</evidence>
<gene>
    <name evidence="3" type="ORF">IPJ48_00495</name>
</gene>
<dbReference type="Pfam" id="PF13546">
    <property type="entry name" value="DDE_5"/>
    <property type="match status" value="1"/>
</dbReference>
<dbReference type="SUPFAM" id="SSF53098">
    <property type="entry name" value="Ribonuclease H-like"/>
    <property type="match status" value="1"/>
</dbReference>
<dbReference type="PANTHER" id="PTHR33627:SF1">
    <property type="entry name" value="TRANSPOSASE"/>
    <property type="match status" value="1"/>
</dbReference>
<dbReference type="NCBIfam" id="NF033540">
    <property type="entry name" value="transpos_IS701"/>
    <property type="match status" value="1"/>
</dbReference>
<name>A0A9D7FAX8_9RHOO</name>
<dbReference type="InterPro" id="IPR039365">
    <property type="entry name" value="IS701-like"/>
</dbReference>
<dbReference type="PANTHER" id="PTHR33627">
    <property type="entry name" value="TRANSPOSASE"/>
    <property type="match status" value="1"/>
</dbReference>
<sequence>MELTEEFERYLEHVSEGLGRSERKAGLKSYCGGLMLPLKRKSMEPLAAAIDPHRVQARHESLQHFVSDSPWSDERVLSRVQSWVMPKMRTERQRRVFLIADDTGLPKAGTHSVGVARQYCGQLGKTDNCQVAVSLSIATAEASLPIKYRLYLPDTWTDDPSRCEAAGVPEDIVFMTKPQISLAQIREAKAAGLPGDIVAADAGYGDDTEYRDGITGLGLLYVLGIKPGTTVWAPGTGPLPPKPWVGRGKKPTRLRRDEAHSPASVKDVAMSLPASAYRKLTWREGTNTKLSSRFATVRVRAAHRDYQLDIPRDEEWLLIEWPTGEPEPTKYFLSTLPADISRKALVDAVKSRWRIERDYQELKQEFGLDNFEGRNWRGFHHHATLCIAAYAFLIGKRLAQGQDTKKNAVFRTSPALPEGYTRRRAGSTSAPCL</sequence>
<feature type="domain" description="Transposase IS701-like DDE" evidence="2">
    <location>
        <begin position="14"/>
        <end position="288"/>
    </location>
</feature>
<feature type="region of interest" description="Disordered" evidence="1">
    <location>
        <begin position="237"/>
        <end position="262"/>
    </location>
</feature>
<dbReference type="EMBL" id="JADJNC010000002">
    <property type="protein sequence ID" value="MBK7421680.1"/>
    <property type="molecule type" value="Genomic_DNA"/>
</dbReference>
<evidence type="ECO:0000256" key="1">
    <source>
        <dbReference type="SAM" id="MobiDB-lite"/>
    </source>
</evidence>